<keyword evidence="1" id="KW-0812">Transmembrane</keyword>
<protein>
    <recommendedName>
        <fullName evidence="4">DUF423 domain-containing protein</fullName>
    </recommendedName>
</protein>
<sequence length="116" mass="11675">MPGLPRLFAAFGALACGLAVALGAYASHGLEGEAAGRAGLAALFAFGHGLALQLLVREASGRLRLAAAGAMLAGLLLFAGSLCGAVFLGWPTRLAPAGGLLLIASWLMFAVDTLRR</sequence>
<evidence type="ECO:0008006" key="4">
    <source>
        <dbReference type="Google" id="ProtNLM"/>
    </source>
</evidence>
<feature type="transmembrane region" description="Helical" evidence="1">
    <location>
        <begin position="63"/>
        <end position="88"/>
    </location>
</feature>
<dbReference type="RefSeq" id="WP_188662638.1">
    <property type="nucleotide sequence ID" value="NZ_BMKC01000001.1"/>
</dbReference>
<feature type="transmembrane region" description="Helical" evidence="1">
    <location>
        <begin position="94"/>
        <end position="114"/>
    </location>
</feature>
<name>A0ABQ1HIX3_9GAMM</name>
<dbReference type="Proteomes" id="UP000623419">
    <property type="component" value="Unassembled WGS sequence"/>
</dbReference>
<evidence type="ECO:0000256" key="1">
    <source>
        <dbReference type="SAM" id="Phobius"/>
    </source>
</evidence>
<accession>A0ABQ1HIX3</accession>
<dbReference type="EMBL" id="BMKC01000001">
    <property type="protein sequence ID" value="GGA77390.1"/>
    <property type="molecule type" value="Genomic_DNA"/>
</dbReference>
<gene>
    <name evidence="2" type="ORF">GCM10011521_14600</name>
</gene>
<keyword evidence="1" id="KW-0472">Membrane</keyword>
<feature type="transmembrane region" description="Helical" evidence="1">
    <location>
        <begin position="39"/>
        <end position="56"/>
    </location>
</feature>
<keyword evidence="3" id="KW-1185">Reference proteome</keyword>
<organism evidence="2 3">
    <name type="scientific">Arenimonas soli</name>
    <dbReference type="NCBI Taxonomy" id="2269504"/>
    <lineage>
        <taxon>Bacteria</taxon>
        <taxon>Pseudomonadati</taxon>
        <taxon>Pseudomonadota</taxon>
        <taxon>Gammaproteobacteria</taxon>
        <taxon>Lysobacterales</taxon>
        <taxon>Lysobacteraceae</taxon>
        <taxon>Arenimonas</taxon>
    </lineage>
</organism>
<keyword evidence="1" id="KW-1133">Transmembrane helix</keyword>
<reference evidence="3" key="1">
    <citation type="journal article" date="2019" name="Int. J. Syst. Evol. Microbiol.">
        <title>The Global Catalogue of Microorganisms (GCM) 10K type strain sequencing project: providing services to taxonomists for standard genome sequencing and annotation.</title>
        <authorList>
            <consortium name="The Broad Institute Genomics Platform"/>
            <consortium name="The Broad Institute Genome Sequencing Center for Infectious Disease"/>
            <person name="Wu L."/>
            <person name="Ma J."/>
        </authorList>
    </citation>
    <scope>NUCLEOTIDE SEQUENCE [LARGE SCALE GENOMIC DNA]</scope>
    <source>
        <strain evidence="3">CGMCC 1.15905</strain>
    </source>
</reference>
<evidence type="ECO:0000313" key="2">
    <source>
        <dbReference type="EMBL" id="GGA77390.1"/>
    </source>
</evidence>
<evidence type="ECO:0000313" key="3">
    <source>
        <dbReference type="Proteomes" id="UP000623419"/>
    </source>
</evidence>
<dbReference type="InterPro" id="IPR006696">
    <property type="entry name" value="DUF423"/>
</dbReference>
<comment type="caution">
    <text evidence="2">The sequence shown here is derived from an EMBL/GenBank/DDBJ whole genome shotgun (WGS) entry which is preliminary data.</text>
</comment>
<proteinExistence type="predicted"/>
<dbReference type="Pfam" id="PF04241">
    <property type="entry name" value="DUF423"/>
    <property type="match status" value="1"/>
</dbReference>